<dbReference type="InterPro" id="IPR012337">
    <property type="entry name" value="RNaseH-like_sf"/>
</dbReference>
<name>A0A2N9IWM1_FAGSY</name>
<dbReference type="SMART" id="SM00474">
    <property type="entry name" value="35EXOc"/>
    <property type="match status" value="1"/>
</dbReference>
<dbReference type="AlphaFoldDB" id="A0A2N9IWM1"/>
<dbReference type="GO" id="GO:0003676">
    <property type="term" value="F:nucleic acid binding"/>
    <property type="evidence" value="ECO:0007669"/>
    <property type="project" value="InterPro"/>
</dbReference>
<dbReference type="GO" id="GO:0005737">
    <property type="term" value="C:cytoplasm"/>
    <property type="evidence" value="ECO:0007669"/>
    <property type="project" value="TreeGrafter"/>
</dbReference>
<feature type="domain" description="3'-5' exonuclease" evidence="3">
    <location>
        <begin position="30"/>
        <end position="204"/>
    </location>
</feature>
<gene>
    <name evidence="4" type="ORF">FSB_LOCUS56435</name>
</gene>
<organism evidence="4">
    <name type="scientific">Fagus sylvatica</name>
    <name type="common">Beechnut</name>
    <dbReference type="NCBI Taxonomy" id="28930"/>
    <lineage>
        <taxon>Eukaryota</taxon>
        <taxon>Viridiplantae</taxon>
        <taxon>Streptophyta</taxon>
        <taxon>Embryophyta</taxon>
        <taxon>Tracheophyta</taxon>
        <taxon>Spermatophyta</taxon>
        <taxon>Magnoliopsida</taxon>
        <taxon>eudicotyledons</taxon>
        <taxon>Gunneridae</taxon>
        <taxon>Pentapetalae</taxon>
        <taxon>rosids</taxon>
        <taxon>fabids</taxon>
        <taxon>Fagales</taxon>
        <taxon>Fagaceae</taxon>
        <taxon>Fagus</taxon>
    </lineage>
</organism>
<dbReference type="Gene3D" id="3.30.420.10">
    <property type="entry name" value="Ribonuclease H-like superfamily/Ribonuclease H"/>
    <property type="match status" value="1"/>
</dbReference>
<dbReference type="InterPro" id="IPR002562">
    <property type="entry name" value="3'-5'_exonuclease_dom"/>
</dbReference>
<dbReference type="SUPFAM" id="SSF53098">
    <property type="entry name" value="Ribonuclease H-like"/>
    <property type="match status" value="1"/>
</dbReference>
<reference evidence="4" key="1">
    <citation type="submission" date="2018-02" db="EMBL/GenBank/DDBJ databases">
        <authorList>
            <person name="Cohen D.B."/>
            <person name="Kent A.D."/>
        </authorList>
    </citation>
    <scope>NUCLEOTIDE SEQUENCE</scope>
</reference>
<evidence type="ECO:0000256" key="2">
    <source>
        <dbReference type="ARBA" id="ARBA00022801"/>
    </source>
</evidence>
<dbReference type="GO" id="GO:0005634">
    <property type="term" value="C:nucleus"/>
    <property type="evidence" value="ECO:0007669"/>
    <property type="project" value="TreeGrafter"/>
</dbReference>
<dbReference type="EMBL" id="OIVN01006237">
    <property type="protein sequence ID" value="SPD28553.1"/>
    <property type="molecule type" value="Genomic_DNA"/>
</dbReference>
<evidence type="ECO:0000313" key="4">
    <source>
        <dbReference type="EMBL" id="SPD28553.1"/>
    </source>
</evidence>
<dbReference type="CDD" id="cd06141">
    <property type="entry name" value="WRN_exo"/>
    <property type="match status" value="1"/>
</dbReference>
<dbReference type="InterPro" id="IPR036397">
    <property type="entry name" value="RNaseH_sf"/>
</dbReference>
<dbReference type="InterPro" id="IPR051132">
    <property type="entry name" value="3-5_Exonuclease_domain"/>
</dbReference>
<sequence>MSVFDTNPNITINHIPSKYPVNFAGKTIETIVTDKASNADEWVHQILSIYVGTSTVVGIDTEWSLHPSKKAAILQLCIGERCLIVQLSYMDNIPQSLKSFLMDSNFTFVGIGVSRDIAKLLEYELNCSKSTDIGQVAKKLWPGRFQGPSLKELALEIVGLNMRKPKDISMNNWEARLLNEAQIEYACIDAYASYRIGYKLLMEE</sequence>
<keyword evidence="1" id="KW-0540">Nuclease</keyword>
<dbReference type="PANTHER" id="PTHR13620">
    <property type="entry name" value="3-5 EXONUCLEASE"/>
    <property type="match status" value="1"/>
</dbReference>
<dbReference type="GO" id="GO:0006139">
    <property type="term" value="P:nucleobase-containing compound metabolic process"/>
    <property type="evidence" value="ECO:0007669"/>
    <property type="project" value="InterPro"/>
</dbReference>
<protein>
    <recommendedName>
        <fullName evidence="3">3'-5' exonuclease domain-containing protein</fullName>
    </recommendedName>
</protein>
<evidence type="ECO:0000259" key="3">
    <source>
        <dbReference type="SMART" id="SM00474"/>
    </source>
</evidence>
<evidence type="ECO:0000256" key="1">
    <source>
        <dbReference type="ARBA" id="ARBA00022722"/>
    </source>
</evidence>
<dbReference type="PANTHER" id="PTHR13620:SF121">
    <property type="entry name" value="EMB|CAB82946.1-RELATED"/>
    <property type="match status" value="1"/>
</dbReference>
<accession>A0A2N9IWM1</accession>
<proteinExistence type="predicted"/>
<keyword evidence="2" id="KW-0378">Hydrolase</keyword>
<dbReference type="GO" id="GO:0008408">
    <property type="term" value="F:3'-5' exonuclease activity"/>
    <property type="evidence" value="ECO:0007669"/>
    <property type="project" value="InterPro"/>
</dbReference>
<dbReference type="Pfam" id="PF01612">
    <property type="entry name" value="DNA_pol_A_exo1"/>
    <property type="match status" value="1"/>
</dbReference>